<reference evidence="2 3" key="1">
    <citation type="submission" date="2024-10" db="EMBL/GenBank/DDBJ databases">
        <title>Updated reference genomes for cyclostephanoid diatoms.</title>
        <authorList>
            <person name="Roberts W.R."/>
            <person name="Alverson A.J."/>
        </authorList>
    </citation>
    <scope>NUCLEOTIDE SEQUENCE [LARGE SCALE GENOMIC DNA]</scope>
    <source>
        <strain evidence="2 3">AJA232-27</strain>
    </source>
</reference>
<protein>
    <submittedName>
        <fullName evidence="2">Uncharacterized protein</fullName>
    </submittedName>
</protein>
<sequence length="72" mass="7647">MAKKNRSKQNLKPTVTAGGAGKSSSVTNGGGGNRVSKPEDKDYNEFLEYVFLAPSTDVVLAEAITWSDILEG</sequence>
<evidence type="ECO:0000313" key="3">
    <source>
        <dbReference type="Proteomes" id="UP001530293"/>
    </source>
</evidence>
<accession>A0ABD3M5X5</accession>
<dbReference type="EMBL" id="JALLBG020000240">
    <property type="protein sequence ID" value="KAL3758141.1"/>
    <property type="molecule type" value="Genomic_DNA"/>
</dbReference>
<dbReference type="AlphaFoldDB" id="A0ABD3M5X5"/>
<evidence type="ECO:0000256" key="1">
    <source>
        <dbReference type="SAM" id="MobiDB-lite"/>
    </source>
</evidence>
<feature type="region of interest" description="Disordered" evidence="1">
    <location>
        <begin position="1"/>
        <end position="39"/>
    </location>
</feature>
<name>A0ABD3M5X5_9STRA</name>
<proteinExistence type="predicted"/>
<evidence type="ECO:0000313" key="2">
    <source>
        <dbReference type="EMBL" id="KAL3758141.1"/>
    </source>
</evidence>
<gene>
    <name evidence="2" type="ORF">ACHAWU_004222</name>
</gene>
<organism evidence="2 3">
    <name type="scientific">Discostella pseudostelligera</name>
    <dbReference type="NCBI Taxonomy" id="259834"/>
    <lineage>
        <taxon>Eukaryota</taxon>
        <taxon>Sar</taxon>
        <taxon>Stramenopiles</taxon>
        <taxon>Ochrophyta</taxon>
        <taxon>Bacillariophyta</taxon>
        <taxon>Coscinodiscophyceae</taxon>
        <taxon>Thalassiosirophycidae</taxon>
        <taxon>Stephanodiscales</taxon>
        <taxon>Stephanodiscaceae</taxon>
        <taxon>Discostella</taxon>
    </lineage>
</organism>
<keyword evidence="3" id="KW-1185">Reference proteome</keyword>
<dbReference type="Proteomes" id="UP001530293">
    <property type="component" value="Unassembled WGS sequence"/>
</dbReference>
<comment type="caution">
    <text evidence="2">The sequence shown here is derived from an EMBL/GenBank/DDBJ whole genome shotgun (WGS) entry which is preliminary data.</text>
</comment>